<dbReference type="EMBL" id="BMPG01000001">
    <property type="protein sequence ID" value="GGL49687.1"/>
    <property type="molecule type" value="Genomic_DNA"/>
</dbReference>
<feature type="domain" description="DUF5817" evidence="1">
    <location>
        <begin position="2"/>
        <end position="58"/>
    </location>
</feature>
<evidence type="ECO:0000313" key="3">
    <source>
        <dbReference type="EMBL" id="GGL49687.1"/>
    </source>
</evidence>
<evidence type="ECO:0008006" key="5">
    <source>
        <dbReference type="Google" id="ProtNLM"/>
    </source>
</evidence>
<dbReference type="Gene3D" id="3.90.820.10">
    <property type="entry name" value="Structural Genomics, Unknown Function 30-nov-00 1gh9 Mol_id"/>
    <property type="match status" value="1"/>
</dbReference>
<dbReference type="AlphaFoldDB" id="A0A830F8F3"/>
<reference evidence="3" key="2">
    <citation type="submission" date="2020-09" db="EMBL/GenBank/DDBJ databases">
        <authorList>
            <person name="Sun Q."/>
            <person name="Ohkuma M."/>
        </authorList>
    </citation>
    <scope>NUCLEOTIDE SEQUENCE</scope>
    <source>
        <strain evidence="3">JCM 19596</strain>
    </source>
</reference>
<gene>
    <name evidence="3" type="ORF">GCM10009039_04800</name>
</gene>
<evidence type="ECO:0000259" key="2">
    <source>
        <dbReference type="Pfam" id="PF22798"/>
    </source>
</evidence>
<dbReference type="Pfam" id="PF19134">
    <property type="entry name" value="DUF5817"/>
    <property type="match status" value="1"/>
</dbReference>
<evidence type="ECO:0000259" key="1">
    <source>
        <dbReference type="Pfam" id="PF19134"/>
    </source>
</evidence>
<evidence type="ECO:0000313" key="4">
    <source>
        <dbReference type="Proteomes" id="UP000607197"/>
    </source>
</evidence>
<comment type="caution">
    <text evidence="3">The sequence shown here is derived from an EMBL/GenBank/DDBJ whole genome shotgun (WGS) entry which is preliminary data.</text>
</comment>
<dbReference type="RefSeq" id="WP_188975464.1">
    <property type="nucleotide sequence ID" value="NZ_BMPG01000001.1"/>
</dbReference>
<accession>A0A830F8F3</accession>
<dbReference type="OrthoDB" id="142616at2157"/>
<name>A0A830F8F3_9EURY</name>
<sequence length="174" mass="18917">MYAVVGCRECSNLWVVEGRPKTTQCPRCGHRRAWEKLKKFVTTEDKAHAVEVRASMLANRSGHGEAFAEMDSFDALESQAEEAVVSDDEYLEGSGLDADAVAVAGERAGSGGGGSRSRTETVKDAVRELDEPTADAVAAYCEEHGVDGGWAREALERFARRGEMTESRGVYRVL</sequence>
<dbReference type="Pfam" id="PF22798">
    <property type="entry name" value="DUF5817_CT"/>
    <property type="match status" value="1"/>
</dbReference>
<dbReference type="InterPro" id="IPR043855">
    <property type="entry name" value="DUF5817"/>
</dbReference>
<feature type="domain" description="DUF5817" evidence="2">
    <location>
        <begin position="120"/>
        <end position="173"/>
    </location>
</feature>
<dbReference type="InterPro" id="IPR053849">
    <property type="entry name" value="DUF5817_C"/>
</dbReference>
<organism evidence="3 4">
    <name type="scientific">Halocalculus aciditolerans</name>
    <dbReference type="NCBI Taxonomy" id="1383812"/>
    <lineage>
        <taxon>Archaea</taxon>
        <taxon>Methanobacteriati</taxon>
        <taxon>Methanobacteriota</taxon>
        <taxon>Stenosarchaea group</taxon>
        <taxon>Halobacteria</taxon>
        <taxon>Halobacteriales</taxon>
        <taxon>Halobacteriaceae</taxon>
        <taxon>Halocalculus</taxon>
    </lineage>
</organism>
<reference evidence="3" key="1">
    <citation type="journal article" date="2014" name="Int. J. Syst. Evol. Microbiol.">
        <title>Complete genome sequence of Corynebacterium casei LMG S-19264T (=DSM 44701T), isolated from a smear-ripened cheese.</title>
        <authorList>
            <consortium name="US DOE Joint Genome Institute (JGI-PGF)"/>
            <person name="Walter F."/>
            <person name="Albersmeier A."/>
            <person name="Kalinowski J."/>
            <person name="Ruckert C."/>
        </authorList>
    </citation>
    <scope>NUCLEOTIDE SEQUENCE</scope>
    <source>
        <strain evidence="3">JCM 19596</strain>
    </source>
</reference>
<proteinExistence type="predicted"/>
<dbReference type="Proteomes" id="UP000607197">
    <property type="component" value="Unassembled WGS sequence"/>
</dbReference>
<keyword evidence="4" id="KW-1185">Reference proteome</keyword>
<protein>
    <recommendedName>
        <fullName evidence="5">Replication protein H</fullName>
    </recommendedName>
</protein>